<name>A0ABV5Y3Z3_ARTRM</name>
<keyword evidence="2" id="KW-1185">Reference proteome</keyword>
<evidence type="ECO:0000313" key="1">
    <source>
        <dbReference type="EMBL" id="MFB9821709.1"/>
    </source>
</evidence>
<comment type="caution">
    <text evidence="1">The sequence shown here is derived from an EMBL/GenBank/DDBJ whole genome shotgun (WGS) entry which is preliminary data.</text>
</comment>
<evidence type="ECO:0000313" key="2">
    <source>
        <dbReference type="Proteomes" id="UP001589702"/>
    </source>
</evidence>
<proteinExistence type="predicted"/>
<organism evidence="1 2">
    <name type="scientific">Arthrobacter ramosus</name>
    <dbReference type="NCBI Taxonomy" id="1672"/>
    <lineage>
        <taxon>Bacteria</taxon>
        <taxon>Bacillati</taxon>
        <taxon>Actinomycetota</taxon>
        <taxon>Actinomycetes</taxon>
        <taxon>Micrococcales</taxon>
        <taxon>Micrococcaceae</taxon>
        <taxon>Arthrobacter</taxon>
    </lineage>
</organism>
<keyword evidence="1" id="KW-0418">Kinase</keyword>
<protein>
    <submittedName>
        <fullName evidence="1">Sugar kinase</fullName>
    </submittedName>
</protein>
<accession>A0ABV5Y3Z3</accession>
<keyword evidence="1" id="KW-0808">Transferase</keyword>
<dbReference type="Proteomes" id="UP001589702">
    <property type="component" value="Unassembled WGS sequence"/>
</dbReference>
<sequence length="48" mass="5350">FVEGLRAEERLQTAVSTGAFVCLVPGDWEGLPRRDELRLLGSHEPVSR</sequence>
<dbReference type="GO" id="GO:0016301">
    <property type="term" value="F:kinase activity"/>
    <property type="evidence" value="ECO:0007669"/>
    <property type="project" value="UniProtKB-KW"/>
</dbReference>
<dbReference type="EMBL" id="JBHMBC010000039">
    <property type="protein sequence ID" value="MFB9821709.1"/>
    <property type="molecule type" value="Genomic_DNA"/>
</dbReference>
<gene>
    <name evidence="1" type="ORF">ACFFP1_19705</name>
</gene>
<feature type="non-terminal residue" evidence="1">
    <location>
        <position position="1"/>
    </location>
</feature>
<reference evidence="1 2" key="1">
    <citation type="submission" date="2024-09" db="EMBL/GenBank/DDBJ databases">
        <authorList>
            <person name="Sun Q."/>
            <person name="Mori K."/>
        </authorList>
    </citation>
    <scope>NUCLEOTIDE SEQUENCE [LARGE SCALE GENOMIC DNA]</scope>
    <source>
        <strain evidence="1 2">JCM 1334</strain>
    </source>
</reference>